<name>A0A8H6CJB5_9LECA</name>
<evidence type="ECO:0000313" key="2">
    <source>
        <dbReference type="Proteomes" id="UP000593566"/>
    </source>
</evidence>
<gene>
    <name evidence="1" type="ORF">HO133_010836</name>
</gene>
<dbReference type="EMBL" id="JACCJB010000009">
    <property type="protein sequence ID" value="KAF6224261.1"/>
    <property type="molecule type" value="Genomic_DNA"/>
</dbReference>
<sequence length="203" mass="22682">MEASSNLEVGGVPSVPQSSMATTTDLKVVHISYAPGIDPLSLMKMPLANIGSGDISEDECNGFEKQLEHIPNVKSYSDSKTFSWAHRSLFEIGNEKLGYGIGKEPMIYMVYMCKDANAGLPHNQYLEDMVRNVSDHPRATLMPPIKVYGDAYVFMRKPHFKGSDESQRATYVDMDEGFVEDATHGFLAQSMLRNLLMYSPERM</sequence>
<reference evidence="1 2" key="1">
    <citation type="journal article" date="2020" name="Genomics">
        <title>Complete, high-quality genomes from long-read metagenomic sequencing of two wolf lichen thalli reveals enigmatic genome architecture.</title>
        <authorList>
            <person name="McKenzie S.K."/>
            <person name="Walston R.F."/>
            <person name="Allen J.L."/>
        </authorList>
    </citation>
    <scope>NUCLEOTIDE SEQUENCE [LARGE SCALE GENOMIC DNA]</scope>
    <source>
        <strain evidence="1">WasteWater1</strain>
    </source>
</reference>
<keyword evidence="2" id="KW-1185">Reference proteome</keyword>
<proteinExistence type="predicted"/>
<organism evidence="1 2">
    <name type="scientific">Letharia lupina</name>
    <dbReference type="NCBI Taxonomy" id="560253"/>
    <lineage>
        <taxon>Eukaryota</taxon>
        <taxon>Fungi</taxon>
        <taxon>Dikarya</taxon>
        <taxon>Ascomycota</taxon>
        <taxon>Pezizomycotina</taxon>
        <taxon>Lecanoromycetes</taxon>
        <taxon>OSLEUM clade</taxon>
        <taxon>Lecanoromycetidae</taxon>
        <taxon>Lecanorales</taxon>
        <taxon>Lecanorineae</taxon>
        <taxon>Parmeliaceae</taxon>
        <taxon>Letharia</taxon>
    </lineage>
</organism>
<evidence type="ECO:0000313" key="1">
    <source>
        <dbReference type="EMBL" id="KAF6224261.1"/>
    </source>
</evidence>
<dbReference type="RefSeq" id="XP_037153321.1">
    <property type="nucleotide sequence ID" value="XM_037301687.1"/>
</dbReference>
<dbReference type="GeneID" id="59339226"/>
<dbReference type="Proteomes" id="UP000593566">
    <property type="component" value="Unassembled WGS sequence"/>
</dbReference>
<comment type="caution">
    <text evidence="1">The sequence shown here is derived from an EMBL/GenBank/DDBJ whole genome shotgun (WGS) entry which is preliminary data.</text>
</comment>
<dbReference type="AlphaFoldDB" id="A0A8H6CJB5"/>
<accession>A0A8H6CJB5</accession>
<protein>
    <submittedName>
        <fullName evidence="1">Uncharacterized protein</fullName>
    </submittedName>
</protein>